<dbReference type="GO" id="GO:0048255">
    <property type="term" value="P:mRNA stabilization"/>
    <property type="evidence" value="ECO:0007669"/>
    <property type="project" value="TreeGrafter"/>
</dbReference>
<reference evidence="9 10" key="2">
    <citation type="journal article" date="2012" name="PLoS Pathog.">
        <title>Diverse lifestyles and strategies of plant pathogenesis encoded in the genomes of eighteen Dothideomycetes fungi.</title>
        <authorList>
            <person name="Ohm R.A."/>
            <person name="Feau N."/>
            <person name="Henrissat B."/>
            <person name="Schoch C.L."/>
            <person name="Horwitz B.A."/>
            <person name="Barry K.W."/>
            <person name="Condon B.J."/>
            <person name="Copeland A.C."/>
            <person name="Dhillon B."/>
            <person name="Glaser F."/>
            <person name="Hesse C.N."/>
            <person name="Kosti I."/>
            <person name="LaButti K."/>
            <person name="Lindquist E.A."/>
            <person name="Lucas S."/>
            <person name="Salamov A.A."/>
            <person name="Bradshaw R.E."/>
            <person name="Ciuffetti L."/>
            <person name="Hamelin R.C."/>
            <person name="Kema G.H.J."/>
            <person name="Lawrence C."/>
            <person name="Scott J.A."/>
            <person name="Spatafora J.W."/>
            <person name="Turgeon B.G."/>
            <person name="de Wit P.J.G.M."/>
            <person name="Zhong S."/>
            <person name="Goodwin S.B."/>
            <person name="Grigoriev I.V."/>
        </authorList>
    </citation>
    <scope>NUCLEOTIDE SEQUENCE [LARGE SCALE GENOMIC DNA]</scope>
    <source>
        <strain evidence="10">NZE10 / CBS 128990</strain>
    </source>
</reference>
<dbReference type="Proteomes" id="UP000016933">
    <property type="component" value="Unassembled WGS sequence"/>
</dbReference>
<dbReference type="OrthoDB" id="107372at2759"/>
<dbReference type="eggNOG" id="ENOG502RGZN">
    <property type="taxonomic scope" value="Eukaryota"/>
</dbReference>
<dbReference type="FunFam" id="3.30.460.10:FF:000044">
    <property type="entry name" value="ATPase synthesis protein 25, mitochondrial"/>
    <property type="match status" value="1"/>
</dbReference>
<dbReference type="PANTHER" id="PTHR28087">
    <property type="entry name" value="ATPASE SYNTHESIS PROTEIN 25, MITOCHONDRIAL"/>
    <property type="match status" value="1"/>
</dbReference>
<reference evidence="10" key="1">
    <citation type="journal article" date="2012" name="PLoS Genet.">
        <title>The genomes of the fungal plant pathogens Cladosporium fulvum and Dothistroma septosporum reveal adaptation to different hosts and lifestyles but also signatures of common ancestry.</title>
        <authorList>
            <person name="de Wit P.J.G.M."/>
            <person name="van der Burgt A."/>
            <person name="Oekmen B."/>
            <person name="Stergiopoulos I."/>
            <person name="Abd-Elsalam K.A."/>
            <person name="Aerts A.L."/>
            <person name="Bahkali A.H."/>
            <person name="Beenen H.G."/>
            <person name="Chettri P."/>
            <person name="Cox M.P."/>
            <person name="Datema E."/>
            <person name="de Vries R.P."/>
            <person name="Dhillon B."/>
            <person name="Ganley A.R."/>
            <person name="Griffiths S.A."/>
            <person name="Guo Y."/>
            <person name="Hamelin R.C."/>
            <person name="Henrissat B."/>
            <person name="Kabir M.S."/>
            <person name="Jashni M.K."/>
            <person name="Kema G."/>
            <person name="Klaubauf S."/>
            <person name="Lapidus A."/>
            <person name="Levasseur A."/>
            <person name="Lindquist E."/>
            <person name="Mehrabi R."/>
            <person name="Ohm R.A."/>
            <person name="Owen T.J."/>
            <person name="Salamov A."/>
            <person name="Schwelm A."/>
            <person name="Schijlen E."/>
            <person name="Sun H."/>
            <person name="van den Burg H.A."/>
            <person name="van Ham R.C.H.J."/>
            <person name="Zhang S."/>
            <person name="Goodwin S.B."/>
            <person name="Grigoriev I.V."/>
            <person name="Collemare J."/>
            <person name="Bradshaw R.E."/>
        </authorList>
    </citation>
    <scope>NUCLEOTIDE SEQUENCE [LARGE SCALE GENOMIC DNA]</scope>
    <source>
        <strain evidence="10">NZE10 / CBS 128990</strain>
    </source>
</reference>
<dbReference type="PANTHER" id="PTHR28087:SF1">
    <property type="entry name" value="ATPASE SYNTHESIS PROTEIN 25, MITOCHONDRIAL"/>
    <property type="match status" value="1"/>
</dbReference>
<evidence type="ECO:0000256" key="1">
    <source>
        <dbReference type="ARBA" id="ARBA00003470"/>
    </source>
</evidence>
<name>N1PF85_DOTSN</name>
<feature type="non-terminal residue" evidence="9">
    <location>
        <position position="1"/>
    </location>
</feature>
<comment type="subcellular location">
    <subcellularLocation>
        <location evidence="2 8">Mitochondrion inner membrane</location>
        <topology evidence="2 8">Peripheral membrane protein</topology>
        <orientation evidence="2 8">Matrix side</orientation>
    </subcellularLocation>
</comment>
<evidence type="ECO:0000256" key="5">
    <source>
        <dbReference type="ARBA" id="ARBA00022946"/>
    </source>
</evidence>
<evidence type="ECO:0000256" key="3">
    <source>
        <dbReference type="ARBA" id="ARBA00010787"/>
    </source>
</evidence>
<evidence type="ECO:0000256" key="6">
    <source>
        <dbReference type="ARBA" id="ARBA00023128"/>
    </source>
</evidence>
<dbReference type="AlphaFoldDB" id="N1PF85"/>
<evidence type="ECO:0000256" key="7">
    <source>
        <dbReference type="ARBA" id="ARBA00023136"/>
    </source>
</evidence>
<dbReference type="EMBL" id="KB446543">
    <property type="protein sequence ID" value="EME40754.1"/>
    <property type="molecule type" value="Genomic_DNA"/>
</dbReference>
<comment type="similarity">
    <text evidence="3 8">Belongs to the ATP25 family.</text>
</comment>
<keyword evidence="10" id="KW-1185">Reference proteome</keyword>
<evidence type="ECO:0000256" key="4">
    <source>
        <dbReference type="ARBA" id="ARBA00022792"/>
    </source>
</evidence>
<keyword evidence="5 8" id="KW-0809">Transit peptide</keyword>
<dbReference type="OMA" id="THIDNEM"/>
<keyword evidence="4 8" id="KW-0999">Mitochondrion inner membrane</keyword>
<organism evidence="9 10">
    <name type="scientific">Dothistroma septosporum (strain NZE10 / CBS 128990)</name>
    <name type="common">Red band needle blight fungus</name>
    <name type="synonym">Mycosphaerella pini</name>
    <dbReference type="NCBI Taxonomy" id="675120"/>
    <lineage>
        <taxon>Eukaryota</taxon>
        <taxon>Fungi</taxon>
        <taxon>Dikarya</taxon>
        <taxon>Ascomycota</taxon>
        <taxon>Pezizomycotina</taxon>
        <taxon>Dothideomycetes</taxon>
        <taxon>Dothideomycetidae</taxon>
        <taxon>Mycosphaerellales</taxon>
        <taxon>Mycosphaerellaceae</taxon>
        <taxon>Dothistroma</taxon>
    </lineage>
</organism>
<evidence type="ECO:0000256" key="2">
    <source>
        <dbReference type="ARBA" id="ARBA00004443"/>
    </source>
</evidence>
<keyword evidence="7 8" id="KW-0472">Membrane</keyword>
<gene>
    <name evidence="9" type="ORF">DOTSEDRAFT_107118</name>
</gene>
<dbReference type="InterPro" id="IPR043519">
    <property type="entry name" value="NT_sf"/>
</dbReference>
<comment type="function">
    <text evidence="8">Mitochondrial mRNA stabilization factor.</text>
</comment>
<proteinExistence type="inferred from homology"/>
<sequence>FVPWYLQVESPVPPQGNGMSARQSIPDLPEHPPALLQALLERISVELGMDDLSLLDLRGIDPPPALGSNLLMIVGTARSDKHLHFSADKLCRWLRTEYKLTPFADGLLGRQELKLKLRRRAKKSRLLSAVGAKQTADTELDEGIRTGWICVNVGRVDGGDLPKTEGQLDREKQVVGFGTGTTGTTIVVQLLTEEKRGEVELERLWAAVLKKSRKEQEAILE</sequence>
<evidence type="ECO:0000313" key="9">
    <source>
        <dbReference type="EMBL" id="EME40754.1"/>
    </source>
</evidence>
<keyword evidence="6 8" id="KW-0496">Mitochondrion</keyword>
<evidence type="ECO:0000256" key="8">
    <source>
        <dbReference type="RuleBase" id="RU367062"/>
    </source>
</evidence>
<dbReference type="STRING" id="675120.N1PF85"/>
<dbReference type="InterPro" id="IPR040152">
    <property type="entry name" value="Atp25"/>
</dbReference>
<dbReference type="GO" id="GO:0140053">
    <property type="term" value="P:mitochondrial gene expression"/>
    <property type="evidence" value="ECO:0007669"/>
    <property type="project" value="UniProtKB-UniRule"/>
</dbReference>
<accession>N1PF85</accession>
<dbReference type="HOGENOM" id="CLU_050107_0_0_1"/>
<feature type="non-terminal residue" evidence="9">
    <location>
        <position position="221"/>
    </location>
</feature>
<dbReference type="GO" id="GO:0005743">
    <property type="term" value="C:mitochondrial inner membrane"/>
    <property type="evidence" value="ECO:0007669"/>
    <property type="project" value="UniProtKB-SubCell"/>
</dbReference>
<protein>
    <recommendedName>
        <fullName evidence="8">ATPase synthesis protein 25</fullName>
    </recommendedName>
</protein>
<evidence type="ECO:0000313" key="10">
    <source>
        <dbReference type="Proteomes" id="UP000016933"/>
    </source>
</evidence>
<comment type="function">
    <text evidence="1">Probable mitochondrial mRNA stabilization factor.</text>
</comment>
<dbReference type="Gene3D" id="3.30.460.10">
    <property type="entry name" value="Beta Polymerase, domain 2"/>
    <property type="match status" value="1"/>
</dbReference>